<evidence type="ECO:0000313" key="2">
    <source>
        <dbReference type="Proteomes" id="UP000593737"/>
    </source>
</evidence>
<dbReference type="Proteomes" id="UP000593737">
    <property type="component" value="Chromosome"/>
</dbReference>
<protein>
    <recommendedName>
        <fullName evidence="3">7-cyano-7-deazaguanine synthase</fullName>
    </recommendedName>
</protein>
<name>A0A7S8IZ10_9BACT</name>
<dbReference type="KEGG" id="nkf:Nkreftii_001418"/>
<organism evidence="1 2">
    <name type="scientific">Candidatus Nitrospira kreftii</name>
    <dbReference type="NCBI Taxonomy" id="2652173"/>
    <lineage>
        <taxon>Bacteria</taxon>
        <taxon>Pseudomonadati</taxon>
        <taxon>Nitrospirota</taxon>
        <taxon>Nitrospiria</taxon>
        <taxon>Nitrospirales</taxon>
        <taxon>Nitrospiraceae</taxon>
        <taxon>Nitrospira</taxon>
    </lineage>
</organism>
<accession>A0A7S8IZ10</accession>
<dbReference type="EMBL" id="CP047423">
    <property type="protein sequence ID" value="QPD03644.1"/>
    <property type="molecule type" value="Genomic_DNA"/>
</dbReference>
<sequence length="257" mass="30146">MKKKLSDNPIKILWTGGWDSTFRVLYANLVDGQRIEPHYIVDTARQSSLRELQAISEIIDSLRISHKAAYERISNLRITLKSEIADDIAITNAWARLKLRSPLGSQYDWLARYAESQNMVDLELSVHVDDKAHFFLRGKVEHVQDGSYRLRRGITGDENIFARFRFPILEYSKAKMRETARKHGFIDLLEKSWFCHRPINGVPCGMCSPCIYTIKEGMRYRFPRESVLRYHLERYRLVIQSPSQCARVLRARLRTIW</sequence>
<dbReference type="AlphaFoldDB" id="A0A7S8IZ10"/>
<evidence type="ECO:0008006" key="3">
    <source>
        <dbReference type="Google" id="ProtNLM"/>
    </source>
</evidence>
<gene>
    <name evidence="1" type="ORF">Nkreftii_001418</name>
</gene>
<dbReference type="InterPro" id="IPR014729">
    <property type="entry name" value="Rossmann-like_a/b/a_fold"/>
</dbReference>
<dbReference type="SUPFAM" id="SSF52402">
    <property type="entry name" value="Adenine nucleotide alpha hydrolases-like"/>
    <property type="match status" value="1"/>
</dbReference>
<evidence type="ECO:0000313" key="1">
    <source>
        <dbReference type="EMBL" id="QPD03644.1"/>
    </source>
</evidence>
<dbReference type="Gene3D" id="3.40.50.620">
    <property type="entry name" value="HUPs"/>
    <property type="match status" value="1"/>
</dbReference>
<reference evidence="1 2" key="1">
    <citation type="journal article" date="2020" name="ISME J.">
        <title>Enrichment and physiological characterization of a novel comammox Nitrospira indicates ammonium inhibition of complete nitrification.</title>
        <authorList>
            <person name="Sakoula D."/>
            <person name="Koch H."/>
            <person name="Frank J."/>
            <person name="Jetten M.S.M."/>
            <person name="van Kessel M.A.H.J."/>
            <person name="Lucker S."/>
        </authorList>
    </citation>
    <scope>NUCLEOTIDE SEQUENCE [LARGE SCALE GENOMIC DNA]</scope>
    <source>
        <strain evidence="1">Comreactor17</strain>
    </source>
</reference>
<proteinExistence type="predicted"/>